<dbReference type="EMBL" id="JACHOC010000004">
    <property type="protein sequence ID" value="MBB4622357.1"/>
    <property type="molecule type" value="Genomic_DNA"/>
</dbReference>
<accession>A0ABR6KLI0</accession>
<dbReference type="PANTHER" id="PTHR22916">
    <property type="entry name" value="GLYCOSYLTRANSFERASE"/>
    <property type="match status" value="1"/>
</dbReference>
<evidence type="ECO:0000259" key="1">
    <source>
        <dbReference type="Pfam" id="PF00535"/>
    </source>
</evidence>
<dbReference type="Gene3D" id="3.90.550.10">
    <property type="entry name" value="Spore Coat Polysaccharide Biosynthesis Protein SpsA, Chain A"/>
    <property type="match status" value="1"/>
</dbReference>
<gene>
    <name evidence="2" type="ORF">GGQ57_002257</name>
</gene>
<sequence>MKNDMNDPLISVIIPVYNAERTLERCICSLLAQSHRNTELIFVNDGSTDSSAGILLRFARNDKRICVLDITNSGPGIARNKGLEYMNGEYFCFVDSDDYTEQDFLSRMLSHAVLHKADIVQVDHYSVTEKGEIISGRKLLPELLRGSFICLEMFSEQKRIKNFPWGKLFRSSKFREIRFPALYKSEDKVYLFKVLTQCNRMYLSDQKLYFYVLEPNSLSRASFSLKDMDEIKAGLEIRMLCTRFYPGLSVYWDMFITSKSALTYCKLIQVNIENKKELLLLLARIFDTHYRNNLYAFFKNRNRSLFILLFHCHKRFTAWLYRHIIHSL</sequence>
<dbReference type="Pfam" id="PF00535">
    <property type="entry name" value="Glycos_transf_2"/>
    <property type="match status" value="1"/>
</dbReference>
<reference evidence="2 3" key="1">
    <citation type="submission" date="2020-08" db="EMBL/GenBank/DDBJ databases">
        <title>Genomic Encyclopedia of Type Strains, Phase IV (KMG-IV): sequencing the most valuable type-strain genomes for metagenomic binning, comparative biology and taxonomic classification.</title>
        <authorList>
            <person name="Goeker M."/>
        </authorList>
    </citation>
    <scope>NUCLEOTIDE SEQUENCE [LARGE SCALE GENOMIC DNA]</scope>
    <source>
        <strain evidence="2 3">DSM 102983</strain>
    </source>
</reference>
<dbReference type="CDD" id="cd00761">
    <property type="entry name" value="Glyco_tranf_GTA_type"/>
    <property type="match status" value="1"/>
</dbReference>
<dbReference type="InterPro" id="IPR001173">
    <property type="entry name" value="Glyco_trans_2-like"/>
</dbReference>
<organism evidence="2 3">
    <name type="scientific">Parabacteroides faecis</name>
    <dbReference type="NCBI Taxonomy" id="1217282"/>
    <lineage>
        <taxon>Bacteria</taxon>
        <taxon>Pseudomonadati</taxon>
        <taxon>Bacteroidota</taxon>
        <taxon>Bacteroidia</taxon>
        <taxon>Bacteroidales</taxon>
        <taxon>Tannerellaceae</taxon>
        <taxon>Parabacteroides</taxon>
    </lineage>
</organism>
<dbReference type="Proteomes" id="UP000533637">
    <property type="component" value="Unassembled WGS sequence"/>
</dbReference>
<dbReference type="SUPFAM" id="SSF53448">
    <property type="entry name" value="Nucleotide-diphospho-sugar transferases"/>
    <property type="match status" value="1"/>
</dbReference>
<comment type="caution">
    <text evidence="2">The sequence shown here is derived from an EMBL/GenBank/DDBJ whole genome shotgun (WGS) entry which is preliminary data.</text>
</comment>
<protein>
    <submittedName>
        <fullName evidence="2">Glycosyltransferase involved in cell wall biosynthesis</fullName>
    </submittedName>
</protein>
<feature type="domain" description="Glycosyltransferase 2-like" evidence="1">
    <location>
        <begin position="11"/>
        <end position="182"/>
    </location>
</feature>
<dbReference type="InterPro" id="IPR029044">
    <property type="entry name" value="Nucleotide-diphossugar_trans"/>
</dbReference>
<dbReference type="PANTHER" id="PTHR22916:SF3">
    <property type="entry name" value="UDP-GLCNAC:BETAGAL BETA-1,3-N-ACETYLGLUCOSAMINYLTRANSFERASE-LIKE PROTEIN 1"/>
    <property type="match status" value="1"/>
</dbReference>
<dbReference type="RefSeq" id="WP_189086830.1">
    <property type="nucleotide sequence ID" value="NZ_BMPB01000013.1"/>
</dbReference>
<name>A0ABR6KLI0_9BACT</name>
<evidence type="ECO:0000313" key="3">
    <source>
        <dbReference type="Proteomes" id="UP000533637"/>
    </source>
</evidence>
<proteinExistence type="predicted"/>
<keyword evidence="3" id="KW-1185">Reference proteome</keyword>
<evidence type="ECO:0000313" key="2">
    <source>
        <dbReference type="EMBL" id="MBB4622357.1"/>
    </source>
</evidence>